<dbReference type="SUPFAM" id="SSF52540">
    <property type="entry name" value="P-loop containing nucleoside triphosphate hydrolases"/>
    <property type="match status" value="1"/>
</dbReference>
<dbReference type="GO" id="GO:0043531">
    <property type="term" value="F:ADP binding"/>
    <property type="evidence" value="ECO:0007669"/>
    <property type="project" value="InterPro"/>
</dbReference>
<dbReference type="InterPro" id="IPR011990">
    <property type="entry name" value="TPR-like_helical_dom_sf"/>
</dbReference>
<dbReference type="PRINTS" id="PR00364">
    <property type="entry name" value="DISEASERSIST"/>
</dbReference>
<dbReference type="Gene3D" id="1.25.40.10">
    <property type="entry name" value="Tetratricopeptide repeat domain"/>
    <property type="match status" value="2"/>
</dbReference>
<dbReference type="Gene3D" id="3.40.50.300">
    <property type="entry name" value="P-loop containing nucleotide triphosphate hydrolases"/>
    <property type="match status" value="1"/>
</dbReference>
<evidence type="ECO:0000313" key="3">
    <source>
        <dbReference type="EMBL" id="OLR92588.1"/>
    </source>
</evidence>
<dbReference type="InterPro" id="IPR053137">
    <property type="entry name" value="NLR-like"/>
</dbReference>
<accession>A0A1Q9LKN8</accession>
<comment type="caution">
    <text evidence="3">The sequence shown here is derived from an EMBL/GenBank/DDBJ whole genome shotgun (WGS) entry which is preliminary data.</text>
</comment>
<gene>
    <name evidence="3" type="ORF">BJP25_21290</name>
</gene>
<dbReference type="PANTHER" id="PTHR46082:SF6">
    <property type="entry name" value="AAA+ ATPASE DOMAIN-CONTAINING PROTEIN-RELATED"/>
    <property type="match status" value="1"/>
</dbReference>
<dbReference type="Pfam" id="PF25000">
    <property type="entry name" value="DUF7779"/>
    <property type="match status" value="1"/>
</dbReference>
<feature type="domain" description="DUF7779" evidence="2">
    <location>
        <begin position="324"/>
        <end position="405"/>
    </location>
</feature>
<dbReference type="PANTHER" id="PTHR46082">
    <property type="entry name" value="ATP/GTP-BINDING PROTEIN-RELATED"/>
    <property type="match status" value="1"/>
</dbReference>
<dbReference type="STRING" id="1193682.BJP25_21290"/>
<name>A0A1Q9LKN8_9PSEU</name>
<evidence type="ECO:0000313" key="4">
    <source>
        <dbReference type="Proteomes" id="UP000186040"/>
    </source>
</evidence>
<protein>
    <submittedName>
        <fullName evidence="3">Uncharacterized protein</fullName>
    </submittedName>
</protein>
<dbReference type="Pfam" id="PF00931">
    <property type="entry name" value="NB-ARC"/>
    <property type="match status" value="1"/>
</dbReference>
<dbReference type="SUPFAM" id="SSF48452">
    <property type="entry name" value="TPR-like"/>
    <property type="match status" value="2"/>
</dbReference>
<dbReference type="InterPro" id="IPR056681">
    <property type="entry name" value="DUF7779"/>
</dbReference>
<dbReference type="EMBL" id="MKQR01000016">
    <property type="protein sequence ID" value="OLR92588.1"/>
    <property type="molecule type" value="Genomic_DNA"/>
</dbReference>
<feature type="domain" description="NB-ARC" evidence="1">
    <location>
        <begin position="97"/>
        <end position="235"/>
    </location>
</feature>
<dbReference type="RefSeq" id="WP_198943517.1">
    <property type="nucleotide sequence ID" value="NZ_MKQR01000016.1"/>
</dbReference>
<dbReference type="AlphaFoldDB" id="A0A1Q9LKN8"/>
<reference evidence="3 4" key="1">
    <citation type="submission" date="2016-10" db="EMBL/GenBank/DDBJ databases">
        <title>The Draft Genome Sequence of Actinokineospora bangkokensis 44EHWT reveals the biosynthetic pathway of antifungal compounds Thailandins with unusual extender unit butylmalonyl-CoA.</title>
        <authorList>
            <person name="Greule A."/>
            <person name="Intra B."/>
            <person name="Flemming S."/>
            <person name="Rommel M.G."/>
            <person name="Panbangred W."/>
            <person name="Bechthold A."/>
        </authorList>
    </citation>
    <scope>NUCLEOTIDE SEQUENCE [LARGE SCALE GENOMIC DNA]</scope>
    <source>
        <strain evidence="3 4">44EHW</strain>
    </source>
</reference>
<organism evidence="3 4">
    <name type="scientific">Actinokineospora bangkokensis</name>
    <dbReference type="NCBI Taxonomy" id="1193682"/>
    <lineage>
        <taxon>Bacteria</taxon>
        <taxon>Bacillati</taxon>
        <taxon>Actinomycetota</taxon>
        <taxon>Actinomycetes</taxon>
        <taxon>Pseudonocardiales</taxon>
        <taxon>Pseudonocardiaceae</taxon>
        <taxon>Actinokineospora</taxon>
    </lineage>
</organism>
<dbReference type="Pfam" id="PF13374">
    <property type="entry name" value="TPR_10"/>
    <property type="match status" value="4"/>
</dbReference>
<dbReference type="Proteomes" id="UP000186040">
    <property type="component" value="Unassembled WGS sequence"/>
</dbReference>
<proteinExistence type="predicted"/>
<evidence type="ECO:0000259" key="2">
    <source>
        <dbReference type="Pfam" id="PF25000"/>
    </source>
</evidence>
<evidence type="ECO:0000259" key="1">
    <source>
        <dbReference type="Pfam" id="PF00931"/>
    </source>
</evidence>
<dbReference type="InterPro" id="IPR027417">
    <property type="entry name" value="P-loop_NTPase"/>
</dbReference>
<sequence length="761" mass="81518">MSWWDKAAAEAAEATVSQQVDKTTVKGDLTQIAGDAHITVVHGDQHHHTGPQMTWPVRRGQVPVVVEHFQHRSALPDLDTVFADDQAVVLTGNARDGAVVVSGMGGVGKTQLAAHHAHTAAHPDHGVDLLLWITATTRDAVITAYADTATHLHLSNGGVEGQAAADTLLNWLATTTRTWLIVLDDLQLPADLTGLWPPRTRTGRTLVTTRYRGTALTTRARTLDVDVFTPTEAHAHLTAELAEHPHLATDLPALAHDLGHLPLALAHAAAYIRDQETPVTDYRALLADTNRTLPTLFPHPAELADPHTRTTAATLSLSLPLAEQLAPRTAHALLRLASLLDPNGIPDTTLTNPVIADHLHTDTHTTHHGLRVLHRLNLITHDPIAGTVRVHALVQRVIRETIDPDTAARLGRLAANALHDAWPRVDTLAGVGPVLRANTAALHTHARHALLHPDVHNVLFRAGRSLGEEGFVTAARDYFHLLHEQAAVAHGPDHYDTLTTRNNLAHWRGEAGDAAGAAAAFEGLLTGQVRVLGADHLDSLATRHSLAHWRGEAGDAAGAAAAFESLLADMVRVLGPDHPRTLATRHSLANWRGEAGDAAGAAAEFDGLVTDQVRILGADHLDSLAARHNLARWRGEAGDAAGAAAAFEGLLAEQVRVLGADHPHTLATRHNLIYWRGKAGNPADAATALESLLAEQVRVLGDDYPQTLVTRHNLARWRGEAGDAAGAAAAFESLLADMVRVLGPDHPHTLSTRNNLAYWQE</sequence>
<keyword evidence="4" id="KW-1185">Reference proteome</keyword>
<dbReference type="InterPro" id="IPR002182">
    <property type="entry name" value="NB-ARC"/>
</dbReference>